<accession>A0ABR5BM98</accession>
<proteinExistence type="predicted"/>
<evidence type="ECO:0000313" key="2">
    <source>
        <dbReference type="Proteomes" id="UP000054272"/>
    </source>
</evidence>
<reference evidence="1 2" key="1">
    <citation type="submission" date="2015-01" db="EMBL/GenBank/DDBJ databases">
        <title>The Genome Sequence of Cryptococcus gattii EJB2.</title>
        <authorList>
            <consortium name="The Broad Institute Genomics Platform"/>
            <person name="Cuomo C."/>
            <person name="Litvintseva A."/>
            <person name="Chen Y."/>
            <person name="Heitman J."/>
            <person name="Sun S."/>
            <person name="Springer D."/>
            <person name="Dromer F."/>
            <person name="Young S."/>
            <person name="Zeng Q."/>
            <person name="Gargeya S."/>
            <person name="Abouelleil A."/>
            <person name="Alvarado L."/>
            <person name="Chapman S.B."/>
            <person name="Gainer-Dewar J."/>
            <person name="Goldberg J."/>
            <person name="Griggs A."/>
            <person name="Gujja S."/>
            <person name="Hansen M."/>
            <person name="Howarth C."/>
            <person name="Imamovic A."/>
            <person name="Larimer J."/>
            <person name="Murphy C."/>
            <person name="Naylor J."/>
            <person name="Pearson M."/>
            <person name="Priest M."/>
            <person name="Roberts A."/>
            <person name="Saif S."/>
            <person name="Shea T."/>
            <person name="Sykes S."/>
            <person name="Wortman J."/>
            <person name="Nusbaum C."/>
            <person name="Birren B."/>
        </authorList>
    </citation>
    <scope>NUCLEOTIDE SEQUENCE [LARGE SCALE GENOMIC DNA]</scope>
    <source>
        <strain evidence="1 2">EJB2</strain>
    </source>
</reference>
<keyword evidence="2" id="KW-1185">Reference proteome</keyword>
<dbReference type="EMBL" id="KN848773">
    <property type="protein sequence ID" value="KIR76783.1"/>
    <property type="molecule type" value="Genomic_DNA"/>
</dbReference>
<organism evidence="1 2">
    <name type="scientific">Cryptococcus gattii EJB2</name>
    <dbReference type="NCBI Taxonomy" id="1296103"/>
    <lineage>
        <taxon>Eukaryota</taxon>
        <taxon>Fungi</taxon>
        <taxon>Dikarya</taxon>
        <taxon>Basidiomycota</taxon>
        <taxon>Agaricomycotina</taxon>
        <taxon>Tremellomycetes</taxon>
        <taxon>Tremellales</taxon>
        <taxon>Cryptococcaceae</taxon>
        <taxon>Cryptococcus</taxon>
        <taxon>Cryptococcus gattii species complex</taxon>
    </lineage>
</organism>
<name>A0ABR5BM98_9TREE</name>
<gene>
    <name evidence="1" type="ORF">I306_06215</name>
</gene>
<evidence type="ECO:0000313" key="1">
    <source>
        <dbReference type="EMBL" id="KIR76783.1"/>
    </source>
</evidence>
<protein>
    <submittedName>
        <fullName evidence="1">Uncharacterized protein</fullName>
    </submittedName>
</protein>
<sequence length="65" mass="6866">MLDLWISVSARGTSRHQPAPAQSRGWCLARWVGLGSVGCEAQSAAHNSKVAPVLVLITATIPIDN</sequence>
<dbReference type="Proteomes" id="UP000054272">
    <property type="component" value="Unassembled WGS sequence"/>
</dbReference>